<dbReference type="InterPro" id="IPR042286">
    <property type="entry name" value="AdoMetDC_C"/>
</dbReference>
<proteinExistence type="predicted"/>
<dbReference type="Pfam" id="PF02675">
    <property type="entry name" value="AdoMet_dc"/>
    <property type="match status" value="1"/>
</dbReference>
<keyword evidence="12" id="KW-1185">Reference proteome</keyword>
<dbReference type="GO" id="GO:0004014">
    <property type="term" value="F:adenosylmethionine decarboxylase activity"/>
    <property type="evidence" value="ECO:0007669"/>
    <property type="project" value="InterPro"/>
</dbReference>
<evidence type="ECO:0000256" key="5">
    <source>
        <dbReference type="ARBA" id="ARBA00023066"/>
    </source>
</evidence>
<keyword evidence="10" id="KW-0670">Pyruvate</keyword>
<evidence type="ECO:0000256" key="7">
    <source>
        <dbReference type="ARBA" id="ARBA00023145"/>
    </source>
</evidence>
<keyword evidence="8" id="KW-0456">Lyase</keyword>
<organism evidence="11 12">
    <name type="scientific">Sphingomonas jatrophae</name>
    <dbReference type="NCBI Taxonomy" id="1166337"/>
    <lineage>
        <taxon>Bacteria</taxon>
        <taxon>Pseudomonadati</taxon>
        <taxon>Pseudomonadota</taxon>
        <taxon>Alphaproteobacteria</taxon>
        <taxon>Sphingomonadales</taxon>
        <taxon>Sphingomonadaceae</taxon>
        <taxon>Sphingomonas</taxon>
    </lineage>
</organism>
<dbReference type="InterPro" id="IPR042284">
    <property type="entry name" value="AdoMetDC_N"/>
</dbReference>
<dbReference type="Gene3D" id="3.30.160.750">
    <property type="match status" value="1"/>
</dbReference>
<dbReference type="PANTHER" id="PTHR33866:SF2">
    <property type="entry name" value="S-ADENOSYLMETHIONINE DECARBOXYLASE PROENZYME"/>
    <property type="match status" value="1"/>
</dbReference>
<keyword evidence="6" id="KW-0620">Polyamine biosynthesis</keyword>
<sequence length="123" mass="13071">MSPFDGTHLLADLHGCDRLDEPALIERALRAAVAGAGATLLGLKLHHFGGCQGVTGVALLAESHVSIHTWPEHRYAAVDIFLCSGRAHVERAIEALTTVLAPQCCETQLIARGYSSVTETSAR</sequence>
<evidence type="ECO:0000256" key="1">
    <source>
        <dbReference type="ARBA" id="ARBA00001928"/>
    </source>
</evidence>
<keyword evidence="2" id="KW-0949">S-adenosyl-L-methionine</keyword>
<name>A0A1I6K0D2_9SPHN</name>
<evidence type="ECO:0000256" key="8">
    <source>
        <dbReference type="ARBA" id="ARBA00023239"/>
    </source>
</evidence>
<evidence type="ECO:0000256" key="6">
    <source>
        <dbReference type="ARBA" id="ARBA00023115"/>
    </source>
</evidence>
<gene>
    <name evidence="11" type="ORF">SAMN05192580_1165</name>
</gene>
<dbReference type="GO" id="GO:0005829">
    <property type="term" value="C:cytosol"/>
    <property type="evidence" value="ECO:0007669"/>
    <property type="project" value="TreeGrafter"/>
</dbReference>
<keyword evidence="4" id="KW-0068">Autocatalytic cleavage</keyword>
<dbReference type="PANTHER" id="PTHR33866">
    <property type="entry name" value="S-ADENOSYLMETHIONINE DECARBOXYLASE PROENZYME"/>
    <property type="match status" value="1"/>
</dbReference>
<evidence type="ECO:0000256" key="3">
    <source>
        <dbReference type="ARBA" id="ARBA00022793"/>
    </source>
</evidence>
<dbReference type="GO" id="GO:0008295">
    <property type="term" value="P:spermidine biosynthetic process"/>
    <property type="evidence" value="ECO:0007669"/>
    <property type="project" value="UniProtKB-KW"/>
</dbReference>
<dbReference type="RefSeq" id="WP_093312087.1">
    <property type="nucleotide sequence ID" value="NZ_FOZG01000001.1"/>
</dbReference>
<evidence type="ECO:0000256" key="4">
    <source>
        <dbReference type="ARBA" id="ARBA00022813"/>
    </source>
</evidence>
<evidence type="ECO:0000256" key="10">
    <source>
        <dbReference type="ARBA" id="ARBA00023317"/>
    </source>
</evidence>
<evidence type="ECO:0000313" key="12">
    <source>
        <dbReference type="Proteomes" id="UP000198824"/>
    </source>
</evidence>
<dbReference type="EMBL" id="FOZG01000001">
    <property type="protein sequence ID" value="SFR84683.1"/>
    <property type="molecule type" value="Genomic_DNA"/>
</dbReference>
<dbReference type="InterPro" id="IPR017716">
    <property type="entry name" value="S-AdoMet_deCOase_pro-enz"/>
</dbReference>
<dbReference type="InterPro" id="IPR003826">
    <property type="entry name" value="AdoMetDC_fam_prok"/>
</dbReference>
<dbReference type="InterPro" id="IPR016067">
    <property type="entry name" value="S-AdoMet_deCO2ase_core"/>
</dbReference>
<dbReference type="SUPFAM" id="SSF56276">
    <property type="entry name" value="S-adenosylmethionine decarboxylase"/>
    <property type="match status" value="1"/>
</dbReference>
<evidence type="ECO:0000256" key="2">
    <source>
        <dbReference type="ARBA" id="ARBA00022691"/>
    </source>
</evidence>
<dbReference type="STRING" id="1166337.SAMN05192580_1165"/>
<protein>
    <submittedName>
        <fullName evidence="11">S-adenosylmethionine decarboxylase</fullName>
    </submittedName>
</protein>
<keyword evidence="5" id="KW-0745">Spermidine biosynthesis</keyword>
<accession>A0A1I6K0D2</accession>
<evidence type="ECO:0000313" key="11">
    <source>
        <dbReference type="EMBL" id="SFR84683.1"/>
    </source>
</evidence>
<dbReference type="Gene3D" id="3.30.360.110">
    <property type="entry name" value="S-adenosylmethionine decarboxylase domain"/>
    <property type="match status" value="1"/>
</dbReference>
<keyword evidence="3" id="KW-0210">Decarboxylase</keyword>
<keyword evidence="7" id="KW-0865">Zymogen</keyword>
<reference evidence="11 12" key="1">
    <citation type="submission" date="2016-10" db="EMBL/GenBank/DDBJ databases">
        <authorList>
            <person name="de Groot N.N."/>
        </authorList>
    </citation>
    <scope>NUCLEOTIDE SEQUENCE [LARGE SCALE GENOMIC DNA]</scope>
    <source>
        <strain evidence="11 12">S5-249</strain>
    </source>
</reference>
<evidence type="ECO:0000256" key="9">
    <source>
        <dbReference type="ARBA" id="ARBA00023270"/>
    </source>
</evidence>
<dbReference type="NCBIfam" id="TIGR03330">
    <property type="entry name" value="SAM_DCase_Bsu"/>
    <property type="match status" value="1"/>
</dbReference>
<dbReference type="OrthoDB" id="9793120at2"/>
<comment type="cofactor">
    <cofactor evidence="1">
        <name>pyruvate</name>
        <dbReference type="ChEBI" id="CHEBI:15361"/>
    </cofactor>
</comment>
<keyword evidence="9" id="KW-0704">Schiff base</keyword>
<dbReference type="AlphaFoldDB" id="A0A1I6K0D2"/>
<dbReference type="Proteomes" id="UP000198824">
    <property type="component" value="Unassembled WGS sequence"/>
</dbReference>